<dbReference type="GO" id="GO:0006357">
    <property type="term" value="P:regulation of transcription by RNA polymerase II"/>
    <property type="evidence" value="ECO:0007669"/>
    <property type="project" value="InterPro"/>
</dbReference>
<dbReference type="Pfam" id="PF16987">
    <property type="entry name" value="KIX_2"/>
    <property type="match status" value="1"/>
</dbReference>
<organism evidence="5 6">
    <name type="scientific">Absidia repens</name>
    <dbReference type="NCBI Taxonomy" id="90262"/>
    <lineage>
        <taxon>Eukaryota</taxon>
        <taxon>Fungi</taxon>
        <taxon>Fungi incertae sedis</taxon>
        <taxon>Mucoromycota</taxon>
        <taxon>Mucoromycotina</taxon>
        <taxon>Mucoromycetes</taxon>
        <taxon>Mucorales</taxon>
        <taxon>Cunninghamellaceae</taxon>
        <taxon>Absidia</taxon>
    </lineage>
</organism>
<keyword evidence="2" id="KW-0539">Nucleus</keyword>
<dbReference type="OrthoDB" id="1938591at2759"/>
<sequence>MDNTNSRPIPTPNLSANWRVELNGQERFGLIRNLARSLKHLSPHTDDNSIFTTARNFEHSIYLQSSNKTQYILAYAGKYNQIKYQIENTVTTGGGGNGITNLSAAMAPQPTQASISPQLQMVQQQSQNTSNALSHTQQIQSSCIRNNQQYLNKQQNQQQQQPTMNQSLTSPITSMMQQQQKQQQQLQLQLQIFLAQQRLLQQRQQQQQQQQQQQSSQSTTTIQPVMNNIQQRQQTSNLISAQQRIQATIIVRQLDENIRTNRARKKTICETVMQMRPLYEKIGHLLPIFLALTSNCEATRRLIIMKYIFEDQLNALPQNVYLITLERLRQIREQFSAVFAWIRNTVNGDSLKSPQSQPQQPLRQQTNHQLPPISHTETSTNTTTPSPSMPHSSNSSFIKREITDLNFPPSKKQRAMTDQPTQQQRESNSATDPALAYCSQPENVWPSIPDCARAVAKTDSPSIDAKIGPTSTESIFDAAQQRLRTVTMPNDSQSQMFYLAALSSKIPANIVAMLPAQALKCSWLLSQDSLNKIKLADPQKARLHRILDGFITQAKERLTGKDHISQQSDAFSSDTSNILKIDQQQLHTTDSALSPLSTSTANNLNFAMGNSPSETTSSQDFQQKMKWETICSSTLSSPATVTETTSVSAFKSSTTNASAEPPITVQPAIITTSPTSDYLRPGAGSEDNATNADTLNNMTNTTPSTETSRAPVFVMDDFNIGCNNNRESYSNNNNNIDISGSHSSIIDCALKEGFKGETLSSAFNNNSLLADQSNNSSSLFSTSPSSSEMNEELVKNNWQQLGISENVVGFISYDSGNRLSHPPLL</sequence>
<keyword evidence="6" id="KW-1185">Reference proteome</keyword>
<protein>
    <recommendedName>
        <fullName evidence="4">Mediator complex subunit 15 KIX domain-containing protein</fullName>
    </recommendedName>
</protein>
<dbReference type="GO" id="GO:0003712">
    <property type="term" value="F:transcription coregulator activity"/>
    <property type="evidence" value="ECO:0007669"/>
    <property type="project" value="InterPro"/>
</dbReference>
<name>A0A1X2I6U2_9FUNG</name>
<accession>A0A1X2I6U2</accession>
<evidence type="ECO:0000313" key="5">
    <source>
        <dbReference type="EMBL" id="ORZ10704.1"/>
    </source>
</evidence>
<dbReference type="AlphaFoldDB" id="A0A1X2I6U2"/>
<feature type="region of interest" description="Disordered" evidence="3">
    <location>
        <begin position="350"/>
        <end position="431"/>
    </location>
</feature>
<dbReference type="PANTHER" id="PTHR24330:SF19">
    <property type="entry name" value="MEDIATOR OF RNA POLYMERASE II TRANSCRIPTION SUBUNIT 29"/>
    <property type="match status" value="1"/>
</dbReference>
<feature type="compositionally biased region" description="Polar residues" evidence="3">
    <location>
        <begin position="687"/>
        <end position="706"/>
    </location>
</feature>
<evidence type="ECO:0000256" key="1">
    <source>
        <dbReference type="ARBA" id="ARBA00004123"/>
    </source>
</evidence>
<evidence type="ECO:0000313" key="6">
    <source>
        <dbReference type="Proteomes" id="UP000193560"/>
    </source>
</evidence>
<evidence type="ECO:0000256" key="3">
    <source>
        <dbReference type="SAM" id="MobiDB-lite"/>
    </source>
</evidence>
<dbReference type="Proteomes" id="UP000193560">
    <property type="component" value="Unassembled WGS sequence"/>
</dbReference>
<comment type="subcellular location">
    <subcellularLocation>
        <location evidence="1">Nucleus</location>
    </subcellularLocation>
</comment>
<reference evidence="5 6" key="1">
    <citation type="submission" date="2016-07" db="EMBL/GenBank/DDBJ databases">
        <title>Pervasive Adenine N6-methylation of Active Genes in Fungi.</title>
        <authorList>
            <consortium name="DOE Joint Genome Institute"/>
            <person name="Mondo S.J."/>
            <person name="Dannebaum R.O."/>
            <person name="Kuo R.C."/>
            <person name="Labutti K."/>
            <person name="Haridas S."/>
            <person name="Kuo A."/>
            <person name="Salamov A."/>
            <person name="Ahrendt S.R."/>
            <person name="Lipzen A."/>
            <person name="Sullivan W."/>
            <person name="Andreopoulos W.B."/>
            <person name="Clum A."/>
            <person name="Lindquist E."/>
            <person name="Daum C."/>
            <person name="Ramamoorthy G.K."/>
            <person name="Gryganskyi A."/>
            <person name="Culley D."/>
            <person name="Magnuson J.K."/>
            <person name="James T.Y."/>
            <person name="O'Malley M.A."/>
            <person name="Stajich J.E."/>
            <person name="Spatafora J.W."/>
            <person name="Visel A."/>
            <person name="Grigoriev I.V."/>
        </authorList>
    </citation>
    <scope>NUCLEOTIDE SEQUENCE [LARGE SCALE GENOMIC DNA]</scope>
    <source>
        <strain evidence="5 6">NRRL 1336</strain>
    </source>
</reference>
<dbReference type="STRING" id="90262.A0A1X2I6U2"/>
<dbReference type="InterPro" id="IPR052145">
    <property type="entry name" value="Mediator/Homeobox_domain"/>
</dbReference>
<evidence type="ECO:0000259" key="4">
    <source>
        <dbReference type="Pfam" id="PF16987"/>
    </source>
</evidence>
<dbReference type="PANTHER" id="PTHR24330">
    <property type="entry name" value="HOMEOBOX PROTEIN BARH-LIKE"/>
    <property type="match status" value="1"/>
</dbReference>
<dbReference type="InterPro" id="IPR008626">
    <property type="entry name" value="Mediator_Med15_fun"/>
</dbReference>
<feature type="compositionally biased region" description="Low complexity" evidence="3">
    <location>
        <begin position="350"/>
        <end position="396"/>
    </location>
</feature>
<dbReference type="EMBL" id="MCGE01000023">
    <property type="protein sequence ID" value="ORZ10704.1"/>
    <property type="molecule type" value="Genomic_DNA"/>
</dbReference>
<feature type="compositionally biased region" description="Polar residues" evidence="3">
    <location>
        <begin position="416"/>
        <end position="431"/>
    </location>
</feature>
<proteinExistence type="predicted"/>
<dbReference type="InterPro" id="IPR036546">
    <property type="entry name" value="MED15_KIX"/>
</dbReference>
<feature type="compositionally biased region" description="Low complexity" evidence="3">
    <location>
        <begin position="114"/>
        <end position="130"/>
    </location>
</feature>
<dbReference type="Pfam" id="PF05397">
    <property type="entry name" value="Med15_fungi"/>
    <property type="match status" value="1"/>
</dbReference>
<evidence type="ECO:0000256" key="2">
    <source>
        <dbReference type="ARBA" id="ARBA00023242"/>
    </source>
</evidence>
<comment type="caution">
    <text evidence="5">The sequence shown here is derived from an EMBL/GenBank/DDBJ whole genome shotgun (WGS) entry which is preliminary data.</text>
</comment>
<feature type="region of interest" description="Disordered" evidence="3">
    <location>
        <begin position="110"/>
        <end position="139"/>
    </location>
</feature>
<feature type="region of interest" description="Disordered" evidence="3">
    <location>
        <begin position="685"/>
        <end position="706"/>
    </location>
</feature>
<dbReference type="GO" id="GO:0016592">
    <property type="term" value="C:mediator complex"/>
    <property type="evidence" value="ECO:0007669"/>
    <property type="project" value="InterPro"/>
</dbReference>
<feature type="domain" description="Mediator complex subunit 15 KIX" evidence="4">
    <location>
        <begin position="16"/>
        <end position="89"/>
    </location>
</feature>
<gene>
    <name evidence="5" type="ORF">BCR42DRAFT_421845</name>
</gene>